<gene>
    <name evidence="1" type="ORF">METZ01_LOCUS135384</name>
</gene>
<sequence>IGFANEIMGVFLAENLEKTEHNRDKDEFLELVPTTLTEAVNLVWENKITDVKSIIGLLWLQKIRISS</sequence>
<dbReference type="SUPFAM" id="SSF55811">
    <property type="entry name" value="Nudix"/>
    <property type="match status" value="1"/>
</dbReference>
<reference evidence="1" key="1">
    <citation type="submission" date="2018-05" db="EMBL/GenBank/DDBJ databases">
        <authorList>
            <person name="Lanie J.A."/>
            <person name="Ng W.-L."/>
            <person name="Kazmierczak K.M."/>
            <person name="Andrzejewski T.M."/>
            <person name="Davidsen T.M."/>
            <person name="Wayne K.J."/>
            <person name="Tettelin H."/>
            <person name="Glass J.I."/>
            <person name="Rusch D."/>
            <person name="Podicherti R."/>
            <person name="Tsui H.-C.T."/>
            <person name="Winkler M.E."/>
        </authorList>
    </citation>
    <scope>NUCLEOTIDE SEQUENCE</scope>
</reference>
<feature type="non-terminal residue" evidence="1">
    <location>
        <position position="1"/>
    </location>
</feature>
<dbReference type="Gene3D" id="3.90.79.10">
    <property type="entry name" value="Nucleoside Triphosphate Pyrophosphohydrolase"/>
    <property type="match status" value="1"/>
</dbReference>
<evidence type="ECO:0008006" key="2">
    <source>
        <dbReference type="Google" id="ProtNLM"/>
    </source>
</evidence>
<proteinExistence type="predicted"/>
<name>A0A381Z006_9ZZZZ</name>
<evidence type="ECO:0000313" key="1">
    <source>
        <dbReference type="EMBL" id="SVA82530.1"/>
    </source>
</evidence>
<dbReference type="InterPro" id="IPR015797">
    <property type="entry name" value="NUDIX_hydrolase-like_dom_sf"/>
</dbReference>
<accession>A0A381Z006</accession>
<protein>
    <recommendedName>
        <fullName evidence="2">Nudix hydrolase domain-containing protein</fullName>
    </recommendedName>
</protein>
<dbReference type="AlphaFoldDB" id="A0A381Z006"/>
<organism evidence="1">
    <name type="scientific">marine metagenome</name>
    <dbReference type="NCBI Taxonomy" id="408172"/>
    <lineage>
        <taxon>unclassified sequences</taxon>
        <taxon>metagenomes</taxon>
        <taxon>ecological metagenomes</taxon>
    </lineage>
</organism>
<dbReference type="EMBL" id="UINC01019486">
    <property type="protein sequence ID" value="SVA82530.1"/>
    <property type="molecule type" value="Genomic_DNA"/>
</dbReference>